<dbReference type="AlphaFoldDB" id="A0A937A7S4"/>
<dbReference type="EMBL" id="JAERQG010000002">
    <property type="protein sequence ID" value="MBL0765307.1"/>
    <property type="molecule type" value="Genomic_DNA"/>
</dbReference>
<evidence type="ECO:0000313" key="3">
    <source>
        <dbReference type="Proteomes" id="UP000642920"/>
    </source>
</evidence>
<feature type="transmembrane region" description="Helical" evidence="1">
    <location>
        <begin position="100"/>
        <end position="118"/>
    </location>
</feature>
<keyword evidence="1" id="KW-1133">Transmembrane helix</keyword>
<evidence type="ECO:0000256" key="1">
    <source>
        <dbReference type="SAM" id="Phobius"/>
    </source>
</evidence>
<evidence type="ECO:0000313" key="2">
    <source>
        <dbReference type="EMBL" id="MBL0765307.1"/>
    </source>
</evidence>
<protein>
    <submittedName>
        <fullName evidence="2">Uncharacterized protein</fullName>
    </submittedName>
</protein>
<gene>
    <name evidence="2" type="ORF">JKP34_08610</name>
</gene>
<reference evidence="2" key="1">
    <citation type="submission" date="2021-01" db="EMBL/GenBank/DDBJ databases">
        <title>Marivirga sp. nov., isolated from intertidal surface sediments.</title>
        <authorList>
            <person name="Zhang M."/>
        </authorList>
    </citation>
    <scope>NUCLEOTIDE SEQUENCE</scope>
    <source>
        <strain evidence="2">SM1354</strain>
    </source>
</reference>
<feature type="transmembrane region" description="Helical" evidence="1">
    <location>
        <begin position="73"/>
        <end position="94"/>
    </location>
</feature>
<accession>A0A937A7S4</accession>
<keyword evidence="1" id="KW-0472">Membrane</keyword>
<dbReference type="RefSeq" id="WP_201919800.1">
    <property type="nucleotide sequence ID" value="NZ_JAERQG010000002.1"/>
</dbReference>
<keyword evidence="1" id="KW-0812">Transmembrane</keyword>
<dbReference type="Proteomes" id="UP000642920">
    <property type="component" value="Unassembled WGS sequence"/>
</dbReference>
<organism evidence="2 3">
    <name type="scientific">Marivirga atlantica</name>
    <dbReference type="NCBI Taxonomy" id="1548457"/>
    <lineage>
        <taxon>Bacteria</taxon>
        <taxon>Pseudomonadati</taxon>
        <taxon>Bacteroidota</taxon>
        <taxon>Cytophagia</taxon>
        <taxon>Cytophagales</taxon>
        <taxon>Marivirgaceae</taxon>
        <taxon>Marivirga</taxon>
    </lineage>
</organism>
<feature type="transmembrane region" description="Helical" evidence="1">
    <location>
        <begin position="44"/>
        <end position="66"/>
    </location>
</feature>
<sequence>MQYLGYILVIIHVILLAWSTGGLVEMTSIKVPWTPYTNLDFPTWLLPIHWGSVIITSIGFLIGYFFKWSGTPEFMLAAYTMLFTICVIETFGFMTSSTKYLAMATELVTYTVILLLMFKSRYFIEYFA</sequence>
<proteinExistence type="predicted"/>
<keyword evidence="3" id="KW-1185">Reference proteome</keyword>
<feature type="transmembrane region" description="Helical" evidence="1">
    <location>
        <begin position="7"/>
        <end position="24"/>
    </location>
</feature>
<comment type="caution">
    <text evidence="2">The sequence shown here is derived from an EMBL/GenBank/DDBJ whole genome shotgun (WGS) entry which is preliminary data.</text>
</comment>
<name>A0A937A7S4_9BACT</name>